<accession>W1YLJ1</accession>
<keyword evidence="2 5" id="KW-0812">Transmembrane</keyword>
<keyword evidence="3 5" id="KW-1133">Transmembrane helix</keyword>
<dbReference type="AlphaFoldDB" id="W1YLJ1"/>
<reference evidence="6" key="1">
    <citation type="submission" date="2013-12" db="EMBL/GenBank/DDBJ databases">
        <title>A Varibaculum cambriense genome reconstructed from a premature infant gut community with otherwise low bacterial novelty that shifts toward anaerobic metabolism during the third week of life.</title>
        <authorList>
            <person name="Brown C.T."/>
            <person name="Sharon I."/>
            <person name="Thomas B.C."/>
            <person name="Castelle C.J."/>
            <person name="Morowitz M.J."/>
            <person name="Banfield J.F."/>
        </authorList>
    </citation>
    <scope>NUCLEOTIDE SEQUENCE</scope>
</reference>
<dbReference type="SUPFAM" id="SSF161098">
    <property type="entry name" value="MetI-like"/>
    <property type="match status" value="1"/>
</dbReference>
<organism evidence="6">
    <name type="scientific">human gut metagenome</name>
    <dbReference type="NCBI Taxonomy" id="408170"/>
    <lineage>
        <taxon>unclassified sequences</taxon>
        <taxon>metagenomes</taxon>
        <taxon>organismal metagenomes</taxon>
    </lineage>
</organism>
<name>W1YLJ1_9ZZZZ</name>
<evidence type="ECO:0000256" key="3">
    <source>
        <dbReference type="ARBA" id="ARBA00022989"/>
    </source>
</evidence>
<evidence type="ECO:0000256" key="2">
    <source>
        <dbReference type="ARBA" id="ARBA00022692"/>
    </source>
</evidence>
<comment type="subcellular location">
    <subcellularLocation>
        <location evidence="1">Membrane</location>
        <topology evidence="1">Multi-pass membrane protein</topology>
    </subcellularLocation>
</comment>
<feature type="transmembrane region" description="Helical" evidence="5">
    <location>
        <begin position="26"/>
        <end position="48"/>
    </location>
</feature>
<keyword evidence="4 5" id="KW-0472">Membrane</keyword>
<gene>
    <name evidence="6" type="ORF">Q604_UNBC03946G0001</name>
</gene>
<feature type="non-terminal residue" evidence="6">
    <location>
        <position position="1"/>
    </location>
</feature>
<dbReference type="EMBL" id="AZMM01003946">
    <property type="protein sequence ID" value="ETJ42089.1"/>
    <property type="molecule type" value="Genomic_DNA"/>
</dbReference>
<dbReference type="GO" id="GO:0016020">
    <property type="term" value="C:membrane"/>
    <property type="evidence" value="ECO:0007669"/>
    <property type="project" value="UniProtKB-SubCell"/>
</dbReference>
<protein>
    <submittedName>
        <fullName evidence="6">ABC superfamily ATP binding cassette transporter, permease protein</fullName>
    </submittedName>
</protein>
<evidence type="ECO:0000256" key="5">
    <source>
        <dbReference type="SAM" id="Phobius"/>
    </source>
</evidence>
<dbReference type="InterPro" id="IPR035906">
    <property type="entry name" value="MetI-like_sf"/>
</dbReference>
<proteinExistence type="predicted"/>
<evidence type="ECO:0000256" key="1">
    <source>
        <dbReference type="ARBA" id="ARBA00004141"/>
    </source>
</evidence>
<sequence>ILLFSPENQPAAVAIYNFFGTNGSIAYGKLAAFSIIYSLPALLLYVITQLRSGNSFAMSGAVKG</sequence>
<comment type="caution">
    <text evidence="6">The sequence shown here is derived from an EMBL/GenBank/DDBJ whole genome shotgun (WGS) entry which is preliminary data.</text>
</comment>
<evidence type="ECO:0000256" key="4">
    <source>
        <dbReference type="ARBA" id="ARBA00023136"/>
    </source>
</evidence>
<evidence type="ECO:0000313" key="6">
    <source>
        <dbReference type="EMBL" id="ETJ42089.1"/>
    </source>
</evidence>